<dbReference type="Pfam" id="PF01091">
    <property type="entry name" value="PTN_MK_C"/>
    <property type="match status" value="1"/>
</dbReference>
<dbReference type="EMBL" id="ASGP02000005">
    <property type="protein sequence ID" value="KAH9505895.1"/>
    <property type="molecule type" value="Genomic_DNA"/>
</dbReference>
<reference evidence="4" key="3">
    <citation type="journal article" date="2021" name="World Allergy Organ. J.">
        <title>Chromosome-level assembly of Dermatophagoides farinae genome and transcriptome reveals two novel allergens Der f 37 and Der f 39.</title>
        <authorList>
            <person name="Chen J."/>
            <person name="Cai Z."/>
            <person name="Fan D."/>
            <person name="Hu J."/>
            <person name="Hou Y."/>
            <person name="He Y."/>
            <person name="Zhang Z."/>
            <person name="Zhao Z."/>
            <person name="Gao P."/>
            <person name="Hu W."/>
            <person name="Sun J."/>
            <person name="Li J."/>
            <person name="Ji K."/>
        </authorList>
    </citation>
    <scope>NUCLEOTIDE SEQUENCE</scope>
    <source>
        <strain evidence="4">JKM2019</strain>
    </source>
</reference>
<evidence type="ECO:0000313" key="6">
    <source>
        <dbReference type="Proteomes" id="UP000790347"/>
    </source>
</evidence>
<feature type="signal peptide" evidence="2">
    <location>
        <begin position="1"/>
        <end position="27"/>
    </location>
</feature>
<dbReference type="GO" id="GO:0048332">
    <property type="term" value="P:mesoderm morphogenesis"/>
    <property type="evidence" value="ECO:0007669"/>
    <property type="project" value="TreeGrafter"/>
</dbReference>
<comment type="caution">
    <text evidence="5">The sequence shown here is derived from an EMBL/GenBank/DDBJ whole genome shotgun (WGS) entry which is preliminary data.</text>
</comment>
<evidence type="ECO:0000259" key="3">
    <source>
        <dbReference type="Pfam" id="PF01091"/>
    </source>
</evidence>
<sequence>MKTTLMIYVLCLVAQILLSLSIQIVSSHKDCKYEKGRWLDCDPDTGIQKRILRLKTYKAHLPDCIKEKHMERPCKKQCRYIKGAWSDCVNGMRERIDIIRTDISSSHCKAEKVVNKSCRKQCTYNKTEWSTCEKGLKNKTLTLATNPETPNSHDCEPVKNVVKPCSNNSGNNNNNINKNNKNNVNKVKKNSNKKNGNKITPE</sequence>
<feature type="domain" description="Pleiotrophin/Midkine C-terminal" evidence="3">
    <location>
        <begin position="29"/>
        <end position="76"/>
    </location>
</feature>
<dbReference type="Proteomes" id="UP000790347">
    <property type="component" value="Unassembled WGS sequence"/>
</dbReference>
<dbReference type="GO" id="GO:0008083">
    <property type="term" value="F:growth factor activity"/>
    <property type="evidence" value="ECO:0007669"/>
    <property type="project" value="InterPro"/>
</dbReference>
<evidence type="ECO:0000256" key="1">
    <source>
        <dbReference type="SAM" id="MobiDB-lite"/>
    </source>
</evidence>
<proteinExistence type="predicted"/>
<feature type="compositionally biased region" description="Low complexity" evidence="1">
    <location>
        <begin position="167"/>
        <end position="185"/>
    </location>
</feature>
<protein>
    <submittedName>
        <fullName evidence="4">Heparin-binding protein-like protein</fullName>
    </submittedName>
</protein>
<evidence type="ECO:0000313" key="5">
    <source>
        <dbReference type="EMBL" id="KAH9505895.1"/>
    </source>
</evidence>
<accession>A0A922HTU3</accession>
<dbReference type="EMBL" id="SDOV01000003">
    <property type="protein sequence ID" value="KAH7643003.1"/>
    <property type="molecule type" value="Genomic_DNA"/>
</dbReference>
<feature type="compositionally biased region" description="Basic residues" evidence="1">
    <location>
        <begin position="186"/>
        <end position="196"/>
    </location>
</feature>
<feature type="region of interest" description="Disordered" evidence="1">
    <location>
        <begin position="166"/>
        <end position="202"/>
    </location>
</feature>
<dbReference type="OrthoDB" id="8818336at2759"/>
<reference evidence="5" key="4">
    <citation type="journal article" date="2022" name="Res Sq">
        <title>Comparative Genomics Reveals Insights into the Divergent Evolution of Astigmatic Mites and Household Pest Adaptations.</title>
        <authorList>
            <person name="Xiong Q."/>
            <person name="Wan A.T.-Y."/>
            <person name="Liu X.-Y."/>
            <person name="Fung C.S.-H."/>
            <person name="Xiao X."/>
            <person name="Malainual N."/>
            <person name="Hou J."/>
            <person name="Wang L."/>
            <person name="Wang M."/>
            <person name="Yang K."/>
            <person name="Cui Y."/>
            <person name="Leung E."/>
            <person name="Nong W."/>
            <person name="Shin S.-K."/>
            <person name="Au S."/>
            <person name="Jeong K.Y."/>
            <person name="Chew F.T."/>
            <person name="Hui J."/>
            <person name="Leung T.F."/>
            <person name="Tungtrongchitr A."/>
            <person name="Zhong N."/>
            <person name="Liu Z."/>
            <person name="Tsui S."/>
        </authorList>
    </citation>
    <scope>NUCLEOTIDE SEQUENCE</scope>
    <source>
        <strain evidence="5">Derf</strain>
        <tissue evidence="5">Whole organism</tissue>
    </source>
</reference>
<reference evidence="5" key="1">
    <citation type="submission" date="2013-05" db="EMBL/GenBank/DDBJ databases">
        <authorList>
            <person name="Yim A.K.Y."/>
            <person name="Chan T.F."/>
            <person name="Ji K.M."/>
            <person name="Liu X.Y."/>
            <person name="Zhou J.W."/>
            <person name="Li R.Q."/>
            <person name="Yang K.Y."/>
            <person name="Li J."/>
            <person name="Li M."/>
            <person name="Law P.T.W."/>
            <person name="Wu Y.L."/>
            <person name="Cai Z.L."/>
            <person name="Qin H."/>
            <person name="Bao Y."/>
            <person name="Leung R.K.K."/>
            <person name="Ng P.K.S."/>
            <person name="Zou J."/>
            <person name="Zhong X.J."/>
            <person name="Ran P.X."/>
            <person name="Zhong N.S."/>
            <person name="Liu Z.G."/>
            <person name="Tsui S.K.W."/>
        </authorList>
    </citation>
    <scope>NUCLEOTIDE SEQUENCE</scope>
    <source>
        <strain evidence="5">Derf</strain>
        <tissue evidence="5">Whole organism</tissue>
    </source>
</reference>
<evidence type="ECO:0000313" key="4">
    <source>
        <dbReference type="EMBL" id="KAH7643003.1"/>
    </source>
</evidence>
<dbReference type="AlphaFoldDB" id="A0A922HTU3"/>
<dbReference type="GO" id="GO:0008201">
    <property type="term" value="F:heparin binding"/>
    <property type="evidence" value="ECO:0007669"/>
    <property type="project" value="TreeGrafter"/>
</dbReference>
<keyword evidence="2" id="KW-0732">Signal</keyword>
<dbReference type="InterPro" id="IPR038130">
    <property type="entry name" value="PTN/MK_C_dom_sf"/>
</dbReference>
<dbReference type="PANTHER" id="PTHR21050:SF1">
    <property type="entry name" value="MIDKINE AND PLEIOTROPHIN 1, ISOFORM A-RELATED"/>
    <property type="match status" value="1"/>
</dbReference>
<feature type="chain" id="PRO_5038324683" evidence="2">
    <location>
        <begin position="28"/>
        <end position="202"/>
    </location>
</feature>
<dbReference type="GO" id="GO:0005576">
    <property type="term" value="C:extracellular region"/>
    <property type="evidence" value="ECO:0007669"/>
    <property type="project" value="TreeGrafter"/>
</dbReference>
<dbReference type="PANTHER" id="PTHR21050">
    <property type="entry name" value="MIDKINE AND PLEIOTROPHIN 1, ISOFORM A-RELATED"/>
    <property type="match status" value="1"/>
</dbReference>
<evidence type="ECO:0000256" key="2">
    <source>
        <dbReference type="SAM" id="SignalP"/>
    </source>
</evidence>
<gene>
    <name evidence="5" type="ORF">DERF_010662</name>
    <name evidence="4" type="ORF">HUG17_9694</name>
</gene>
<organism evidence="5 6">
    <name type="scientific">Dermatophagoides farinae</name>
    <name type="common">American house dust mite</name>
    <dbReference type="NCBI Taxonomy" id="6954"/>
    <lineage>
        <taxon>Eukaryota</taxon>
        <taxon>Metazoa</taxon>
        <taxon>Ecdysozoa</taxon>
        <taxon>Arthropoda</taxon>
        <taxon>Chelicerata</taxon>
        <taxon>Arachnida</taxon>
        <taxon>Acari</taxon>
        <taxon>Acariformes</taxon>
        <taxon>Sarcoptiformes</taxon>
        <taxon>Astigmata</taxon>
        <taxon>Psoroptidia</taxon>
        <taxon>Analgoidea</taxon>
        <taxon>Pyroglyphidae</taxon>
        <taxon>Dermatophagoidinae</taxon>
        <taxon>Dermatophagoides</taxon>
    </lineage>
</organism>
<dbReference type="Proteomes" id="UP000828236">
    <property type="component" value="Unassembled WGS sequence"/>
</dbReference>
<name>A0A922HTU3_DERFA</name>
<keyword evidence="6" id="KW-1185">Reference proteome</keyword>
<reference evidence="4" key="2">
    <citation type="submission" date="2020-06" db="EMBL/GenBank/DDBJ databases">
        <authorList>
            <person name="Ji K."/>
            <person name="Li J."/>
        </authorList>
    </citation>
    <scope>NUCLEOTIDE SEQUENCE</scope>
    <source>
        <strain evidence="4">JKM2019</strain>
        <tissue evidence="4">Whole body</tissue>
    </source>
</reference>
<dbReference type="Gene3D" id="2.30.90.10">
    <property type="entry name" value="Heparin-binding Growth Factor, Midkine, Chain A- C-terminal Domain"/>
    <property type="match status" value="3"/>
</dbReference>
<dbReference type="InterPro" id="IPR020090">
    <property type="entry name" value="PTN/MK_C_dom"/>
</dbReference>